<evidence type="ECO:0000256" key="3">
    <source>
        <dbReference type="ARBA" id="ARBA00012560"/>
    </source>
</evidence>
<keyword evidence="6 10" id="KW-0808">Transferase</keyword>
<evidence type="ECO:0000256" key="9">
    <source>
        <dbReference type="ARBA" id="ARBA00031501"/>
    </source>
</evidence>
<sequence length="732" mass="78843">MSAPADGPGSHEAARAGLAAALGIVAEYHDVSGRLHHLGDETRERLLAALGFPSPDDATAQRHLDALHAATAARALAPTCVTVRQAPGTPLTVGFRGTPDTDVGYALWWRGEGDAAETLVAEGNAHTDGAGATSVVTPDLAPDLGYHTLRLAVRDADGARESTQRLIVVPPRCAAPEDVLRGERVVGLTANLYTVRSARNWGVGDLGDLRTLTHVAHEVGAAFVGVNPLHALRNADGDVSPYSPISRVFRNVLYLDVEAVPELAESSEARALLASPALQDAIAALRAGARVDYAGVMRCKLPVLEALHRAFRARPAGDVRRAAYDAWIAMHGEALQRFALFTALDEHFRPQGYGWWPEWPQEVRDPRGDGIAGFRAVHAERIDFHLWCQFELDRQLAAVAAEGRALGLPIGLYEDLAIGASGAGSDVWSEPDLFLRDVSVGAPPDPLGPEGQNWGLPPVDPRRLRARGYDFWIALVRNALRHAGALRIDHVLGLFRQFWIPQGMSGAEGAYVRFPAHDLLGILALESVRAGALVVGEDLGTVPPEVPPALARWGVLSSKVLVFEREGDGAFRPPRAYPRMALATANTHDLAPLAGFWGGRDIVRRREVGLLRDDAEVQAAEADRTRDRAALLRLLVDEALLPPEVLTADAAAVDEARVRAAVHALLRRTPSWLVGLSLDDLVGEAEPVNVPGVGPEQFPAWQRRLSMPIEQLFTDPAVRRALGVERTWTAAP</sequence>
<evidence type="ECO:0000256" key="5">
    <source>
        <dbReference type="ARBA" id="ARBA00022676"/>
    </source>
</evidence>
<protein>
    <recommendedName>
        <fullName evidence="4 10">4-alpha-glucanotransferase</fullName>
        <ecNumber evidence="3 10">2.4.1.25</ecNumber>
    </recommendedName>
    <alternativeName>
        <fullName evidence="8 10">Amylomaltase</fullName>
    </alternativeName>
    <alternativeName>
        <fullName evidence="9 10">Disproportionating enzyme</fullName>
    </alternativeName>
</protein>
<dbReference type="EMBL" id="BRXS01000007">
    <property type="protein sequence ID" value="GLC28075.1"/>
    <property type="molecule type" value="Genomic_DNA"/>
</dbReference>
<comment type="catalytic activity">
    <reaction evidence="1 10">
        <text>Transfers a segment of a (1-&gt;4)-alpha-D-glucan to a new position in an acceptor, which may be glucose or a (1-&gt;4)-alpha-D-glucan.</text>
        <dbReference type="EC" id="2.4.1.25"/>
    </reaction>
</comment>
<dbReference type="NCBIfam" id="TIGR00217">
    <property type="entry name" value="malQ"/>
    <property type="match status" value="1"/>
</dbReference>
<evidence type="ECO:0000256" key="2">
    <source>
        <dbReference type="ARBA" id="ARBA00005684"/>
    </source>
</evidence>
<keyword evidence="5 10" id="KW-0328">Glycosyltransferase</keyword>
<reference evidence="11" key="1">
    <citation type="submission" date="2022-08" db="EMBL/GenBank/DDBJ databases">
        <title>Draft genome sequencing of Roseisolibacter agri AW1220.</title>
        <authorList>
            <person name="Tobiishi Y."/>
            <person name="Tonouchi A."/>
        </authorList>
    </citation>
    <scope>NUCLEOTIDE SEQUENCE</scope>
    <source>
        <strain evidence="11">AW1220</strain>
    </source>
</reference>
<dbReference type="GO" id="GO:0004134">
    <property type="term" value="F:4-alpha-glucanotransferase activity"/>
    <property type="evidence" value="ECO:0007669"/>
    <property type="project" value="UniProtKB-EC"/>
</dbReference>
<dbReference type="InterPro" id="IPR017853">
    <property type="entry name" value="GH"/>
</dbReference>
<evidence type="ECO:0000256" key="4">
    <source>
        <dbReference type="ARBA" id="ARBA00020295"/>
    </source>
</evidence>
<gene>
    <name evidence="11" type="primary">malQ</name>
    <name evidence="11" type="ORF">rosag_45880</name>
</gene>
<organism evidence="11 12">
    <name type="scientific">Roseisolibacter agri</name>
    <dbReference type="NCBI Taxonomy" id="2014610"/>
    <lineage>
        <taxon>Bacteria</taxon>
        <taxon>Pseudomonadati</taxon>
        <taxon>Gemmatimonadota</taxon>
        <taxon>Gemmatimonadia</taxon>
        <taxon>Gemmatimonadales</taxon>
        <taxon>Gemmatimonadaceae</taxon>
        <taxon>Roseisolibacter</taxon>
    </lineage>
</organism>
<dbReference type="PANTHER" id="PTHR32438">
    <property type="entry name" value="4-ALPHA-GLUCANOTRANSFERASE DPE1, CHLOROPLASTIC/AMYLOPLASTIC"/>
    <property type="match status" value="1"/>
</dbReference>
<dbReference type="PANTHER" id="PTHR32438:SF5">
    <property type="entry name" value="4-ALPHA-GLUCANOTRANSFERASE DPE1, CHLOROPLASTIC_AMYLOPLASTIC"/>
    <property type="match status" value="1"/>
</dbReference>
<evidence type="ECO:0000313" key="12">
    <source>
        <dbReference type="Proteomes" id="UP001161325"/>
    </source>
</evidence>
<evidence type="ECO:0000256" key="7">
    <source>
        <dbReference type="ARBA" id="ARBA00023277"/>
    </source>
</evidence>
<evidence type="ECO:0000313" key="11">
    <source>
        <dbReference type="EMBL" id="GLC28075.1"/>
    </source>
</evidence>
<dbReference type="Gene3D" id="3.20.20.80">
    <property type="entry name" value="Glycosidases"/>
    <property type="match status" value="1"/>
</dbReference>
<dbReference type="Pfam" id="PF02446">
    <property type="entry name" value="Glyco_hydro_77"/>
    <property type="match status" value="1"/>
</dbReference>
<evidence type="ECO:0000256" key="8">
    <source>
        <dbReference type="ARBA" id="ARBA00031423"/>
    </source>
</evidence>
<accession>A0AA37V2N0</accession>
<dbReference type="AlphaFoldDB" id="A0AA37V2N0"/>
<dbReference type="GO" id="GO:0005975">
    <property type="term" value="P:carbohydrate metabolic process"/>
    <property type="evidence" value="ECO:0007669"/>
    <property type="project" value="InterPro"/>
</dbReference>
<dbReference type="RefSeq" id="WP_284352501.1">
    <property type="nucleotide sequence ID" value="NZ_BRXS01000007.1"/>
</dbReference>
<dbReference type="Proteomes" id="UP001161325">
    <property type="component" value="Unassembled WGS sequence"/>
</dbReference>
<dbReference type="EC" id="2.4.1.25" evidence="3 10"/>
<dbReference type="InterPro" id="IPR003385">
    <property type="entry name" value="Glyco_hydro_77"/>
</dbReference>
<evidence type="ECO:0000256" key="1">
    <source>
        <dbReference type="ARBA" id="ARBA00000439"/>
    </source>
</evidence>
<proteinExistence type="inferred from homology"/>
<evidence type="ECO:0000256" key="10">
    <source>
        <dbReference type="RuleBase" id="RU361207"/>
    </source>
</evidence>
<keyword evidence="7 10" id="KW-0119">Carbohydrate metabolism</keyword>
<comment type="caution">
    <text evidence="11">The sequence shown here is derived from an EMBL/GenBank/DDBJ whole genome shotgun (WGS) entry which is preliminary data.</text>
</comment>
<comment type="similarity">
    <text evidence="2 10">Belongs to the disproportionating enzyme family.</text>
</comment>
<keyword evidence="12" id="KW-1185">Reference proteome</keyword>
<evidence type="ECO:0000256" key="6">
    <source>
        <dbReference type="ARBA" id="ARBA00022679"/>
    </source>
</evidence>
<name>A0AA37V2N0_9BACT</name>
<dbReference type="SUPFAM" id="SSF51445">
    <property type="entry name" value="(Trans)glycosidases"/>
    <property type="match status" value="1"/>
</dbReference>